<reference evidence="2" key="1">
    <citation type="submission" date="2022-11" db="EMBL/GenBank/DDBJ databases">
        <title>Genome Sequence of Cubamyces cubensis.</title>
        <authorList>
            <person name="Buettner E."/>
        </authorList>
    </citation>
    <scope>NUCLEOTIDE SEQUENCE</scope>
    <source>
        <strain evidence="2">MPL-01</strain>
    </source>
</reference>
<sequence>MPAKGARGGAASANKTTPSDASRIQSTQAKAGKETGKDSFPARVQGAATRNASGTPPKSSGSKAPKA</sequence>
<evidence type="ECO:0008006" key="4">
    <source>
        <dbReference type="Google" id="ProtNLM"/>
    </source>
</evidence>
<organism evidence="2 3">
    <name type="scientific">Trametes cubensis</name>
    <dbReference type="NCBI Taxonomy" id="1111947"/>
    <lineage>
        <taxon>Eukaryota</taxon>
        <taxon>Fungi</taxon>
        <taxon>Dikarya</taxon>
        <taxon>Basidiomycota</taxon>
        <taxon>Agaricomycotina</taxon>
        <taxon>Agaricomycetes</taxon>
        <taxon>Polyporales</taxon>
        <taxon>Polyporaceae</taxon>
        <taxon>Trametes</taxon>
    </lineage>
</organism>
<accession>A0AAD7TLM3</accession>
<protein>
    <recommendedName>
        <fullName evidence="4">SMP domain-containing protein</fullName>
    </recommendedName>
</protein>
<feature type="compositionally biased region" description="Polar residues" evidence="1">
    <location>
        <begin position="13"/>
        <end position="29"/>
    </location>
</feature>
<dbReference type="EMBL" id="JAPEVG010000313">
    <property type="protein sequence ID" value="KAJ8468944.1"/>
    <property type="molecule type" value="Genomic_DNA"/>
</dbReference>
<dbReference type="Proteomes" id="UP001215151">
    <property type="component" value="Unassembled WGS sequence"/>
</dbReference>
<evidence type="ECO:0000256" key="1">
    <source>
        <dbReference type="SAM" id="MobiDB-lite"/>
    </source>
</evidence>
<gene>
    <name evidence="2" type="ORF">ONZ51_g9316</name>
</gene>
<keyword evidence="3" id="KW-1185">Reference proteome</keyword>
<evidence type="ECO:0000313" key="2">
    <source>
        <dbReference type="EMBL" id="KAJ8468944.1"/>
    </source>
</evidence>
<proteinExistence type="predicted"/>
<feature type="region of interest" description="Disordered" evidence="1">
    <location>
        <begin position="1"/>
        <end position="67"/>
    </location>
</feature>
<name>A0AAD7TLM3_9APHY</name>
<evidence type="ECO:0000313" key="3">
    <source>
        <dbReference type="Proteomes" id="UP001215151"/>
    </source>
</evidence>
<dbReference type="AlphaFoldDB" id="A0AAD7TLM3"/>
<comment type="caution">
    <text evidence="2">The sequence shown here is derived from an EMBL/GenBank/DDBJ whole genome shotgun (WGS) entry which is preliminary data.</text>
</comment>
<feature type="compositionally biased region" description="Polar residues" evidence="1">
    <location>
        <begin position="48"/>
        <end position="67"/>
    </location>
</feature>